<name>A0ACA9NBN4_9GLOM</name>
<reference evidence="1" key="1">
    <citation type="submission" date="2021-06" db="EMBL/GenBank/DDBJ databases">
        <authorList>
            <person name="Kallberg Y."/>
            <person name="Tangrot J."/>
            <person name="Rosling A."/>
        </authorList>
    </citation>
    <scope>NUCLEOTIDE SEQUENCE</scope>
    <source>
        <strain evidence="1">AU212A</strain>
    </source>
</reference>
<dbReference type="EMBL" id="CAJVPM010022954">
    <property type="protein sequence ID" value="CAG8647473.1"/>
    <property type="molecule type" value="Genomic_DNA"/>
</dbReference>
<proteinExistence type="predicted"/>
<organism evidence="1 2">
    <name type="scientific">Scutellospora calospora</name>
    <dbReference type="NCBI Taxonomy" id="85575"/>
    <lineage>
        <taxon>Eukaryota</taxon>
        <taxon>Fungi</taxon>
        <taxon>Fungi incertae sedis</taxon>
        <taxon>Mucoromycota</taxon>
        <taxon>Glomeromycotina</taxon>
        <taxon>Glomeromycetes</taxon>
        <taxon>Diversisporales</taxon>
        <taxon>Gigasporaceae</taxon>
        <taxon>Scutellospora</taxon>
    </lineage>
</organism>
<protein>
    <submittedName>
        <fullName evidence="1">9842_t:CDS:1</fullName>
    </submittedName>
</protein>
<dbReference type="Proteomes" id="UP000789860">
    <property type="component" value="Unassembled WGS sequence"/>
</dbReference>
<evidence type="ECO:0000313" key="2">
    <source>
        <dbReference type="Proteomes" id="UP000789860"/>
    </source>
</evidence>
<keyword evidence="2" id="KW-1185">Reference proteome</keyword>
<accession>A0ACA9NBN4</accession>
<sequence length="444" mass="49380">MDSSNPTPITPTTPTTSFVKQSPSFSYGASPPLDPTISHIISGIISDLKFLNQQQHLSDLVLEEILEKLPKLVIYTHSQTILPPRISPVPQMGSPAPSVHSEQSKVNSKPIPSEEENNSIQMSQGHSEIQYPLDQNIIDAQPPSPIRDEQEYKPEIPYKDNFFQPTAIPETSSRSSTPRHSMSRGPLPHPPNSINNTPLQHPTPPNFISKQQEAEYFRTPKIHDMLPAYSPQVVEALWDFAGADAGDLSFKKGDLIEVTEHVNDDWWRGHIKGKTVIGIFPRVYTKSISTPSERLAKNPNGHQRRTSTTSTTSISSRPFQQNTLPPSRAQQLSHVPVLLQPQQPPNRQPTSQSNFASPQPYITQSPPTSQSNYASPQPYITQAPPTSQSNYASLQSYITQAPPTSQSNYASPQPYITQAPPTSQPNSTYYPLQTQQYYNQPTHS</sequence>
<evidence type="ECO:0000313" key="1">
    <source>
        <dbReference type="EMBL" id="CAG8647473.1"/>
    </source>
</evidence>
<gene>
    <name evidence="1" type="ORF">SCALOS_LOCUS8545</name>
</gene>
<feature type="non-terminal residue" evidence="1">
    <location>
        <position position="444"/>
    </location>
</feature>
<comment type="caution">
    <text evidence="1">The sequence shown here is derived from an EMBL/GenBank/DDBJ whole genome shotgun (WGS) entry which is preliminary data.</text>
</comment>